<dbReference type="Pfam" id="PF04564">
    <property type="entry name" value="U-box"/>
    <property type="match status" value="1"/>
</dbReference>
<dbReference type="InterPro" id="IPR019734">
    <property type="entry name" value="TPR_rpt"/>
</dbReference>
<dbReference type="GO" id="GO:0006515">
    <property type="term" value="P:protein quality control for misfolded or incompletely synthesized proteins"/>
    <property type="evidence" value="ECO:0007669"/>
    <property type="project" value="TreeGrafter"/>
</dbReference>
<evidence type="ECO:0000313" key="10">
    <source>
        <dbReference type="EMBL" id="KAG2206925.1"/>
    </source>
</evidence>
<keyword evidence="6" id="KW-0802">TPR repeat</keyword>
<proteinExistence type="predicted"/>
<dbReference type="InterPro" id="IPR013083">
    <property type="entry name" value="Znf_RING/FYVE/PHD"/>
</dbReference>
<dbReference type="PANTHER" id="PTHR46803">
    <property type="entry name" value="E3 UBIQUITIN-PROTEIN LIGASE CHIP"/>
    <property type="match status" value="1"/>
</dbReference>
<dbReference type="InterPro" id="IPR041312">
    <property type="entry name" value="CHIP_TPR_N"/>
</dbReference>
<dbReference type="CDD" id="cd16654">
    <property type="entry name" value="RING-Ubox_CHIP"/>
    <property type="match status" value="1"/>
</dbReference>
<dbReference type="GO" id="GO:0000209">
    <property type="term" value="P:protein polyubiquitination"/>
    <property type="evidence" value="ECO:0007669"/>
    <property type="project" value="TreeGrafter"/>
</dbReference>
<dbReference type="OrthoDB" id="629492at2759"/>
<evidence type="ECO:0000256" key="6">
    <source>
        <dbReference type="ARBA" id="ARBA00022803"/>
    </source>
</evidence>
<dbReference type="GO" id="GO:0005737">
    <property type="term" value="C:cytoplasm"/>
    <property type="evidence" value="ECO:0007669"/>
    <property type="project" value="TreeGrafter"/>
</dbReference>
<dbReference type="InterPro" id="IPR003613">
    <property type="entry name" value="Ubox_domain"/>
</dbReference>
<organism evidence="10 11">
    <name type="scientific">Mucor plumbeus</name>
    <dbReference type="NCBI Taxonomy" id="97098"/>
    <lineage>
        <taxon>Eukaryota</taxon>
        <taxon>Fungi</taxon>
        <taxon>Fungi incertae sedis</taxon>
        <taxon>Mucoromycota</taxon>
        <taxon>Mucoromycotina</taxon>
        <taxon>Mucoromycetes</taxon>
        <taxon>Mucorales</taxon>
        <taxon>Mucorineae</taxon>
        <taxon>Mucoraceae</taxon>
        <taxon>Mucor</taxon>
    </lineage>
</organism>
<dbReference type="InterPro" id="IPR011990">
    <property type="entry name" value="TPR-like_helical_dom_sf"/>
</dbReference>
<dbReference type="SMART" id="SM00504">
    <property type="entry name" value="Ubox"/>
    <property type="match status" value="1"/>
</dbReference>
<dbReference type="SUPFAM" id="SSF48452">
    <property type="entry name" value="TPR-like"/>
    <property type="match status" value="1"/>
</dbReference>
<dbReference type="Gene3D" id="6.10.140.2020">
    <property type="match status" value="1"/>
</dbReference>
<dbReference type="GO" id="GO:0045862">
    <property type="term" value="P:positive regulation of proteolysis"/>
    <property type="evidence" value="ECO:0007669"/>
    <property type="project" value="TreeGrafter"/>
</dbReference>
<dbReference type="EMBL" id="JAEPRC010000140">
    <property type="protein sequence ID" value="KAG2206925.1"/>
    <property type="molecule type" value="Genomic_DNA"/>
</dbReference>
<sequence>MSKIEAEKHKANGNKLFAERRFEDAIKEYTSAIIKDFSVGVYYTNRALCYSKLEKYDHVITDCRRAIEIDPTLVKAYYLIGQALTEKKQHTEALKKLKTGYELAIQQKVKYVNDILQALLVARRRKWEDDEAVRLEKENELLRYVKGLIEKDRAEQIAAVDANDEEAIETINYNIDERLSKVQFVFVQSKDNASRREIPDAYLDKISFNIMHDPVFTPDGITYERQSLLDHFNRNGYFDPISRRPCTEKQLVPNLSLREAIEDFLKENGWAAGNICVLQ</sequence>
<gene>
    <name evidence="10" type="ORF">INT46_005445</name>
</gene>
<dbReference type="GO" id="GO:0043161">
    <property type="term" value="P:proteasome-mediated ubiquitin-dependent protein catabolic process"/>
    <property type="evidence" value="ECO:0007669"/>
    <property type="project" value="TreeGrafter"/>
</dbReference>
<dbReference type="Pfam" id="PF00515">
    <property type="entry name" value="TPR_1"/>
    <property type="match status" value="1"/>
</dbReference>
<comment type="caution">
    <text evidence="10">The sequence shown here is derived from an EMBL/GenBank/DDBJ whole genome shotgun (WGS) entry which is preliminary data.</text>
</comment>
<dbReference type="Pfam" id="PF13181">
    <property type="entry name" value="TPR_8"/>
    <property type="match status" value="1"/>
</dbReference>
<dbReference type="Gene3D" id="1.25.40.10">
    <property type="entry name" value="Tetratricopeptide repeat domain"/>
    <property type="match status" value="1"/>
</dbReference>
<keyword evidence="11" id="KW-1185">Reference proteome</keyword>
<dbReference type="GO" id="GO:0071218">
    <property type="term" value="P:cellular response to misfolded protein"/>
    <property type="evidence" value="ECO:0007669"/>
    <property type="project" value="TreeGrafter"/>
</dbReference>
<evidence type="ECO:0000256" key="8">
    <source>
        <dbReference type="ARBA" id="ARBA00044543"/>
    </source>
</evidence>
<keyword evidence="3" id="KW-0808">Transferase</keyword>
<evidence type="ECO:0000256" key="4">
    <source>
        <dbReference type="ARBA" id="ARBA00022737"/>
    </source>
</evidence>
<keyword evidence="4" id="KW-0677">Repeat</keyword>
<evidence type="ECO:0000259" key="9">
    <source>
        <dbReference type="PROSITE" id="PS51698"/>
    </source>
</evidence>
<dbReference type="AlphaFoldDB" id="A0A8H7RAV8"/>
<evidence type="ECO:0000256" key="2">
    <source>
        <dbReference type="ARBA" id="ARBA00012483"/>
    </source>
</evidence>
<keyword evidence="5" id="KW-0833">Ubl conjugation pathway</keyword>
<dbReference type="SMART" id="SM00028">
    <property type="entry name" value="TPR"/>
    <property type="match status" value="3"/>
</dbReference>
<dbReference type="GO" id="GO:0061630">
    <property type="term" value="F:ubiquitin protein ligase activity"/>
    <property type="evidence" value="ECO:0007669"/>
    <property type="project" value="UniProtKB-EC"/>
</dbReference>
<accession>A0A8H7RAV8</accession>
<dbReference type="Gene3D" id="3.30.40.10">
    <property type="entry name" value="Zinc/RING finger domain, C3HC4 (zinc finger)"/>
    <property type="match status" value="1"/>
</dbReference>
<evidence type="ECO:0000256" key="7">
    <source>
        <dbReference type="ARBA" id="ARBA00044534"/>
    </source>
</evidence>
<evidence type="ECO:0000256" key="3">
    <source>
        <dbReference type="ARBA" id="ARBA00022679"/>
    </source>
</evidence>
<dbReference type="PANTHER" id="PTHR46803:SF2">
    <property type="entry name" value="E3 UBIQUITIN-PROTEIN LIGASE CHIP"/>
    <property type="match status" value="1"/>
</dbReference>
<dbReference type="InterPro" id="IPR045202">
    <property type="entry name" value="CHIP_RING-Ubox"/>
</dbReference>
<reference evidence="10" key="1">
    <citation type="submission" date="2020-12" db="EMBL/GenBank/DDBJ databases">
        <title>Metabolic potential, ecology and presence of endohyphal bacteria is reflected in genomic diversity of Mucoromycotina.</title>
        <authorList>
            <person name="Muszewska A."/>
            <person name="Okrasinska A."/>
            <person name="Steczkiewicz K."/>
            <person name="Drgas O."/>
            <person name="Orlowska M."/>
            <person name="Perlinska-Lenart U."/>
            <person name="Aleksandrzak-Piekarczyk T."/>
            <person name="Szatraj K."/>
            <person name="Zielenkiewicz U."/>
            <person name="Pilsyk S."/>
            <person name="Malc E."/>
            <person name="Mieczkowski P."/>
            <person name="Kruszewska J.S."/>
            <person name="Biernat P."/>
            <person name="Pawlowska J."/>
        </authorList>
    </citation>
    <scope>NUCLEOTIDE SEQUENCE</scope>
    <source>
        <strain evidence="10">CBS 226.32</strain>
    </source>
</reference>
<evidence type="ECO:0000256" key="5">
    <source>
        <dbReference type="ARBA" id="ARBA00022786"/>
    </source>
</evidence>
<dbReference type="PROSITE" id="PS51698">
    <property type="entry name" value="U_BOX"/>
    <property type="match status" value="1"/>
</dbReference>
<name>A0A8H7RAV8_9FUNG</name>
<dbReference type="EC" id="2.3.2.27" evidence="2"/>
<dbReference type="Proteomes" id="UP000650833">
    <property type="component" value="Unassembled WGS sequence"/>
</dbReference>
<comment type="catalytic activity">
    <reaction evidence="1">
        <text>S-ubiquitinyl-[E2 ubiquitin-conjugating enzyme]-L-cysteine + [acceptor protein]-L-lysine = [E2 ubiquitin-conjugating enzyme]-L-cysteine + N(6)-ubiquitinyl-[acceptor protein]-L-lysine.</text>
        <dbReference type="EC" id="2.3.2.27"/>
    </reaction>
</comment>
<evidence type="ECO:0000256" key="1">
    <source>
        <dbReference type="ARBA" id="ARBA00000900"/>
    </source>
</evidence>
<dbReference type="Pfam" id="PF18391">
    <property type="entry name" value="CHIP_TPR_N"/>
    <property type="match status" value="1"/>
</dbReference>
<protein>
    <recommendedName>
        <fullName evidence="7">E3 ubiquitin-protein ligase CHIP</fullName>
        <ecNumber evidence="2">2.3.2.27</ecNumber>
    </recommendedName>
    <alternativeName>
        <fullName evidence="8">RING-type E3 ubiquitin transferase CHIP</fullName>
    </alternativeName>
</protein>
<feature type="domain" description="U-box" evidence="9">
    <location>
        <begin position="197"/>
        <end position="271"/>
    </location>
</feature>
<dbReference type="GO" id="GO:0051087">
    <property type="term" value="F:protein-folding chaperone binding"/>
    <property type="evidence" value="ECO:0007669"/>
    <property type="project" value="TreeGrafter"/>
</dbReference>
<evidence type="ECO:0000313" key="11">
    <source>
        <dbReference type="Proteomes" id="UP000650833"/>
    </source>
</evidence>
<dbReference type="SUPFAM" id="SSF57850">
    <property type="entry name" value="RING/U-box"/>
    <property type="match status" value="1"/>
</dbReference>